<dbReference type="EMBL" id="CAJVQC010052599">
    <property type="protein sequence ID" value="CAG8791776.1"/>
    <property type="molecule type" value="Genomic_DNA"/>
</dbReference>
<name>A0ACA9RG91_9GLOM</name>
<sequence length="43" mass="5002">TEFGEYLQEWVEILNKKEEADIINNQNNSVKLNNSTHPALDKD</sequence>
<proteinExistence type="predicted"/>
<gene>
    <name evidence="1" type="ORF">RPERSI_LOCUS19287</name>
</gene>
<organism evidence="1 2">
    <name type="scientific">Racocetra persica</name>
    <dbReference type="NCBI Taxonomy" id="160502"/>
    <lineage>
        <taxon>Eukaryota</taxon>
        <taxon>Fungi</taxon>
        <taxon>Fungi incertae sedis</taxon>
        <taxon>Mucoromycota</taxon>
        <taxon>Glomeromycotina</taxon>
        <taxon>Glomeromycetes</taxon>
        <taxon>Diversisporales</taxon>
        <taxon>Gigasporaceae</taxon>
        <taxon>Racocetra</taxon>
    </lineage>
</organism>
<reference evidence="1" key="1">
    <citation type="submission" date="2021-06" db="EMBL/GenBank/DDBJ databases">
        <authorList>
            <person name="Kallberg Y."/>
            <person name="Tangrot J."/>
            <person name="Rosling A."/>
        </authorList>
    </citation>
    <scope>NUCLEOTIDE SEQUENCE</scope>
    <source>
        <strain evidence="1">MA461A</strain>
    </source>
</reference>
<evidence type="ECO:0000313" key="1">
    <source>
        <dbReference type="EMBL" id="CAG8791776.1"/>
    </source>
</evidence>
<protein>
    <submittedName>
        <fullName evidence="1">31836_t:CDS:1</fullName>
    </submittedName>
</protein>
<comment type="caution">
    <text evidence="1">The sequence shown here is derived from an EMBL/GenBank/DDBJ whole genome shotgun (WGS) entry which is preliminary data.</text>
</comment>
<feature type="non-terminal residue" evidence="1">
    <location>
        <position position="43"/>
    </location>
</feature>
<dbReference type="Proteomes" id="UP000789920">
    <property type="component" value="Unassembled WGS sequence"/>
</dbReference>
<accession>A0ACA9RG91</accession>
<evidence type="ECO:0000313" key="2">
    <source>
        <dbReference type="Proteomes" id="UP000789920"/>
    </source>
</evidence>
<keyword evidence="2" id="KW-1185">Reference proteome</keyword>
<feature type="non-terminal residue" evidence="1">
    <location>
        <position position="1"/>
    </location>
</feature>